<accession>A0A392S2J3</accession>
<evidence type="ECO:0000256" key="1">
    <source>
        <dbReference type="SAM" id="MobiDB-lite"/>
    </source>
</evidence>
<comment type="caution">
    <text evidence="2">The sequence shown here is derived from an EMBL/GenBank/DDBJ whole genome shotgun (WGS) entry which is preliminary data.</text>
</comment>
<keyword evidence="3" id="KW-1185">Reference proteome</keyword>
<feature type="region of interest" description="Disordered" evidence="1">
    <location>
        <begin position="1"/>
        <end position="37"/>
    </location>
</feature>
<evidence type="ECO:0000313" key="2">
    <source>
        <dbReference type="EMBL" id="MCI42086.1"/>
    </source>
</evidence>
<name>A0A392S2J3_9FABA</name>
<feature type="non-terminal residue" evidence="2">
    <location>
        <position position="116"/>
    </location>
</feature>
<organism evidence="2 3">
    <name type="scientific">Trifolium medium</name>
    <dbReference type="NCBI Taxonomy" id="97028"/>
    <lineage>
        <taxon>Eukaryota</taxon>
        <taxon>Viridiplantae</taxon>
        <taxon>Streptophyta</taxon>
        <taxon>Embryophyta</taxon>
        <taxon>Tracheophyta</taxon>
        <taxon>Spermatophyta</taxon>
        <taxon>Magnoliopsida</taxon>
        <taxon>eudicotyledons</taxon>
        <taxon>Gunneridae</taxon>
        <taxon>Pentapetalae</taxon>
        <taxon>rosids</taxon>
        <taxon>fabids</taxon>
        <taxon>Fabales</taxon>
        <taxon>Fabaceae</taxon>
        <taxon>Papilionoideae</taxon>
        <taxon>50 kb inversion clade</taxon>
        <taxon>NPAAA clade</taxon>
        <taxon>Hologalegina</taxon>
        <taxon>IRL clade</taxon>
        <taxon>Trifolieae</taxon>
        <taxon>Trifolium</taxon>
    </lineage>
</organism>
<dbReference type="Proteomes" id="UP000265520">
    <property type="component" value="Unassembled WGS sequence"/>
</dbReference>
<sequence length="116" mass="12569">VPPPASRPKASNPGGIVFKSTAKRKKPVPTLSTGKGKDLFEEPVSVAAKPVKRPLVGPSLRPLDEPLPVVVEVCRCGAPRPFYREPPPVSGGTKTEVKLRKLLNDTTLREKDVLKR</sequence>
<evidence type="ECO:0000313" key="3">
    <source>
        <dbReference type="Proteomes" id="UP000265520"/>
    </source>
</evidence>
<dbReference type="EMBL" id="LXQA010300046">
    <property type="protein sequence ID" value="MCI42086.1"/>
    <property type="molecule type" value="Genomic_DNA"/>
</dbReference>
<feature type="non-terminal residue" evidence="2">
    <location>
        <position position="1"/>
    </location>
</feature>
<proteinExistence type="predicted"/>
<dbReference type="AlphaFoldDB" id="A0A392S2J3"/>
<reference evidence="2 3" key="1">
    <citation type="journal article" date="2018" name="Front. Plant Sci.">
        <title>Red Clover (Trifolium pratense) and Zigzag Clover (T. medium) - A Picture of Genomic Similarities and Differences.</title>
        <authorList>
            <person name="Dluhosova J."/>
            <person name="Istvanek J."/>
            <person name="Nedelnik J."/>
            <person name="Repkova J."/>
        </authorList>
    </citation>
    <scope>NUCLEOTIDE SEQUENCE [LARGE SCALE GENOMIC DNA]</scope>
    <source>
        <strain evidence="3">cv. 10/8</strain>
        <tissue evidence="2">Leaf</tissue>
    </source>
</reference>
<protein>
    <submittedName>
        <fullName evidence="2">Uncharacterized protein</fullName>
    </submittedName>
</protein>